<name>E1ZW44_CAMFO</name>
<dbReference type="AlphaFoldDB" id="E1ZW44"/>
<dbReference type="InParanoid" id="E1ZW44"/>
<dbReference type="EMBL" id="GL434776">
    <property type="protein sequence ID" value="EFN74553.1"/>
    <property type="molecule type" value="Genomic_DNA"/>
</dbReference>
<protein>
    <submittedName>
        <fullName evidence="2">Uncharacterized protein</fullName>
    </submittedName>
</protein>
<gene>
    <name evidence="2" type="ORF">EAG_11075</name>
</gene>
<proteinExistence type="predicted"/>
<sequence>MAWARDARNVGKHESTIGGNFAYASVVKTKLEASTDEKQVKEMKLGQVEKHSRRSKVRLSITKDRAKMTRSPMLSPGQDAPPNNYSSGNVVLQGAPCGQCRELCPAGYMPHFWRTNNAGQLRSNCKIARLKTLKKNFLKRKDTFVISGSFDLVSLKHLWLTGRYHGS</sequence>
<organism evidence="3">
    <name type="scientific">Camponotus floridanus</name>
    <name type="common">Florida carpenter ant</name>
    <dbReference type="NCBI Taxonomy" id="104421"/>
    <lineage>
        <taxon>Eukaryota</taxon>
        <taxon>Metazoa</taxon>
        <taxon>Ecdysozoa</taxon>
        <taxon>Arthropoda</taxon>
        <taxon>Hexapoda</taxon>
        <taxon>Insecta</taxon>
        <taxon>Pterygota</taxon>
        <taxon>Neoptera</taxon>
        <taxon>Endopterygota</taxon>
        <taxon>Hymenoptera</taxon>
        <taxon>Apocrita</taxon>
        <taxon>Aculeata</taxon>
        <taxon>Formicoidea</taxon>
        <taxon>Formicidae</taxon>
        <taxon>Formicinae</taxon>
        <taxon>Camponotus</taxon>
    </lineage>
</organism>
<reference evidence="2 3" key="1">
    <citation type="journal article" date="2010" name="Science">
        <title>Genomic comparison of the ants Camponotus floridanus and Harpegnathos saltator.</title>
        <authorList>
            <person name="Bonasio R."/>
            <person name="Zhang G."/>
            <person name="Ye C."/>
            <person name="Mutti N.S."/>
            <person name="Fang X."/>
            <person name="Qin N."/>
            <person name="Donahue G."/>
            <person name="Yang P."/>
            <person name="Li Q."/>
            <person name="Li C."/>
            <person name="Zhang P."/>
            <person name="Huang Z."/>
            <person name="Berger S.L."/>
            <person name="Reinberg D."/>
            <person name="Wang J."/>
            <person name="Liebig J."/>
        </authorList>
    </citation>
    <scope>NUCLEOTIDE SEQUENCE [LARGE SCALE GENOMIC DNA]</scope>
    <source>
        <strain evidence="3">C129</strain>
    </source>
</reference>
<evidence type="ECO:0000313" key="2">
    <source>
        <dbReference type="EMBL" id="EFN74553.1"/>
    </source>
</evidence>
<feature type="region of interest" description="Disordered" evidence="1">
    <location>
        <begin position="66"/>
        <end position="85"/>
    </location>
</feature>
<evidence type="ECO:0000313" key="3">
    <source>
        <dbReference type="Proteomes" id="UP000000311"/>
    </source>
</evidence>
<dbReference type="Proteomes" id="UP000000311">
    <property type="component" value="Unassembled WGS sequence"/>
</dbReference>
<evidence type="ECO:0000256" key="1">
    <source>
        <dbReference type="SAM" id="MobiDB-lite"/>
    </source>
</evidence>
<keyword evidence="3" id="KW-1185">Reference proteome</keyword>
<accession>E1ZW44</accession>